<evidence type="ECO:0000313" key="2">
    <source>
        <dbReference type="Proteomes" id="UP001461498"/>
    </source>
</evidence>
<sequence length="236" mass="27776">MEISNYCSAIQSTERSINESQVNKLSYIKSLVNIIKVLKGREFFLLLKSQAGIRQLEGVEDMFPGEGISYLQGIQKLLTHLIKHYIMLNELHGDMLYDFSVKFPITKNISHPMLELKKNTLDYSLKINDEIQTEKQFISQLIESNERWCSLEDGFNESLDIHQQQTQNTNARDQAKLHAKKMKKLHQIKEGYEMIWRIMSIHKIDYHKEEEFRNIFYRINKAQNSSLLNISEIDSF</sequence>
<dbReference type="Proteomes" id="UP001461498">
    <property type="component" value="Unassembled WGS sequence"/>
</dbReference>
<dbReference type="EMBL" id="JAPXFL010000002">
    <property type="protein sequence ID" value="KAK9510785.1"/>
    <property type="molecule type" value="Genomic_DNA"/>
</dbReference>
<organism evidence="1 2">
    <name type="scientific">Rhynocoris fuscipes</name>
    <dbReference type="NCBI Taxonomy" id="488301"/>
    <lineage>
        <taxon>Eukaryota</taxon>
        <taxon>Metazoa</taxon>
        <taxon>Ecdysozoa</taxon>
        <taxon>Arthropoda</taxon>
        <taxon>Hexapoda</taxon>
        <taxon>Insecta</taxon>
        <taxon>Pterygota</taxon>
        <taxon>Neoptera</taxon>
        <taxon>Paraneoptera</taxon>
        <taxon>Hemiptera</taxon>
        <taxon>Heteroptera</taxon>
        <taxon>Panheteroptera</taxon>
        <taxon>Cimicomorpha</taxon>
        <taxon>Reduviidae</taxon>
        <taxon>Harpactorinae</taxon>
        <taxon>Harpactorini</taxon>
        <taxon>Rhynocoris</taxon>
    </lineage>
</organism>
<reference evidence="1 2" key="1">
    <citation type="submission" date="2022-12" db="EMBL/GenBank/DDBJ databases">
        <title>Chromosome-level genome assembly of true bugs.</title>
        <authorList>
            <person name="Ma L."/>
            <person name="Li H."/>
        </authorList>
    </citation>
    <scope>NUCLEOTIDE SEQUENCE [LARGE SCALE GENOMIC DNA]</scope>
    <source>
        <strain evidence="1">Lab_2022b</strain>
    </source>
</reference>
<dbReference type="AlphaFoldDB" id="A0AAW1DL37"/>
<evidence type="ECO:0000313" key="1">
    <source>
        <dbReference type="EMBL" id="KAK9510785.1"/>
    </source>
</evidence>
<name>A0AAW1DL37_9HEMI</name>
<accession>A0AAW1DL37</accession>
<proteinExistence type="predicted"/>
<comment type="caution">
    <text evidence="1">The sequence shown here is derived from an EMBL/GenBank/DDBJ whole genome shotgun (WGS) entry which is preliminary data.</text>
</comment>
<gene>
    <name evidence="1" type="ORF">O3M35_005497</name>
</gene>
<keyword evidence="2" id="KW-1185">Reference proteome</keyword>
<protein>
    <submittedName>
        <fullName evidence="1">Uncharacterized protein</fullName>
    </submittedName>
</protein>